<keyword evidence="6 7" id="KW-0472">Membrane</keyword>
<feature type="transmembrane region" description="Helical" evidence="7">
    <location>
        <begin position="53"/>
        <end position="75"/>
    </location>
</feature>
<dbReference type="Proteomes" id="UP000473278">
    <property type="component" value="Unassembled WGS sequence"/>
</dbReference>
<dbReference type="PANTHER" id="PTHR30576:SF0">
    <property type="entry name" value="UNDECAPRENYL-PHOSPHATE N-ACETYLGALACTOSAMINYL 1-PHOSPHATE TRANSFERASE-RELATED"/>
    <property type="match status" value="1"/>
</dbReference>
<dbReference type="AlphaFoldDB" id="A0A6M1ST30"/>
<dbReference type="InterPro" id="IPR017475">
    <property type="entry name" value="EPS_sugar_tfrase"/>
</dbReference>
<keyword evidence="3 9" id="KW-0808">Transferase</keyword>
<evidence type="ECO:0000256" key="3">
    <source>
        <dbReference type="ARBA" id="ARBA00022679"/>
    </source>
</evidence>
<dbReference type="GO" id="GO:0016020">
    <property type="term" value="C:membrane"/>
    <property type="evidence" value="ECO:0007669"/>
    <property type="project" value="UniProtKB-SubCell"/>
</dbReference>
<dbReference type="GO" id="GO:0016780">
    <property type="term" value="F:phosphotransferase activity, for other substituted phosphate groups"/>
    <property type="evidence" value="ECO:0007669"/>
    <property type="project" value="TreeGrafter"/>
</dbReference>
<proteinExistence type="inferred from homology"/>
<reference evidence="9 10" key="1">
    <citation type="submission" date="2020-02" db="EMBL/GenBank/DDBJ databases">
        <title>Balneolaceae bacterium YR4-1, complete genome.</title>
        <authorList>
            <person name="Li Y."/>
            <person name="Wu S."/>
        </authorList>
    </citation>
    <scope>NUCLEOTIDE SEQUENCE [LARGE SCALE GENOMIC DNA]</scope>
    <source>
        <strain evidence="9 10">YR4-1</strain>
    </source>
</reference>
<keyword evidence="10" id="KW-1185">Reference proteome</keyword>
<comment type="subcellular location">
    <subcellularLocation>
        <location evidence="1">Membrane</location>
        <topology evidence="1">Multi-pass membrane protein</topology>
    </subcellularLocation>
</comment>
<dbReference type="RefSeq" id="WP_165139882.1">
    <property type="nucleotide sequence ID" value="NZ_JAALLT010000002.1"/>
</dbReference>
<dbReference type="InterPro" id="IPR003362">
    <property type="entry name" value="Bact_transf"/>
</dbReference>
<keyword evidence="5 7" id="KW-1133">Transmembrane helix</keyword>
<accession>A0A6M1ST30</accession>
<evidence type="ECO:0000256" key="2">
    <source>
        <dbReference type="ARBA" id="ARBA00006464"/>
    </source>
</evidence>
<evidence type="ECO:0000259" key="8">
    <source>
        <dbReference type="Pfam" id="PF02397"/>
    </source>
</evidence>
<evidence type="ECO:0000256" key="4">
    <source>
        <dbReference type="ARBA" id="ARBA00022692"/>
    </source>
</evidence>
<dbReference type="NCBIfam" id="TIGR03025">
    <property type="entry name" value="EPS_sugtrans"/>
    <property type="match status" value="1"/>
</dbReference>
<comment type="caution">
    <text evidence="9">The sequence shown here is derived from an EMBL/GenBank/DDBJ whole genome shotgun (WGS) entry which is preliminary data.</text>
</comment>
<gene>
    <name evidence="9" type="ORF">G3570_04855</name>
</gene>
<evidence type="ECO:0000256" key="1">
    <source>
        <dbReference type="ARBA" id="ARBA00004141"/>
    </source>
</evidence>
<evidence type="ECO:0000256" key="5">
    <source>
        <dbReference type="ARBA" id="ARBA00022989"/>
    </source>
</evidence>
<comment type="similarity">
    <text evidence="2">Belongs to the bacterial sugar transferase family.</text>
</comment>
<feature type="transmembrane region" description="Helical" evidence="7">
    <location>
        <begin position="246"/>
        <end position="268"/>
    </location>
</feature>
<feature type="domain" description="Bacterial sugar transferase" evidence="8">
    <location>
        <begin position="244"/>
        <end position="426"/>
    </location>
</feature>
<feature type="transmembrane region" description="Helical" evidence="7">
    <location>
        <begin position="87"/>
        <end position="109"/>
    </location>
</feature>
<name>A0A6M1ST30_9BACT</name>
<dbReference type="PANTHER" id="PTHR30576">
    <property type="entry name" value="COLANIC BIOSYNTHESIS UDP-GLUCOSE LIPID CARRIER TRANSFERASE"/>
    <property type="match status" value="1"/>
</dbReference>
<evidence type="ECO:0000256" key="7">
    <source>
        <dbReference type="SAM" id="Phobius"/>
    </source>
</evidence>
<protein>
    <submittedName>
        <fullName evidence="9">Exopolysaccharide biosynthesis polyprenyl glycosylphosphotransferase</fullName>
    </submittedName>
</protein>
<evidence type="ECO:0000313" key="10">
    <source>
        <dbReference type="Proteomes" id="UP000473278"/>
    </source>
</evidence>
<dbReference type="EMBL" id="JAALLT010000002">
    <property type="protein sequence ID" value="NGP75952.1"/>
    <property type="molecule type" value="Genomic_DNA"/>
</dbReference>
<feature type="transmembrane region" description="Helical" evidence="7">
    <location>
        <begin position="30"/>
        <end position="47"/>
    </location>
</feature>
<feature type="transmembrane region" description="Helical" evidence="7">
    <location>
        <begin position="115"/>
        <end position="136"/>
    </location>
</feature>
<evidence type="ECO:0000313" key="9">
    <source>
        <dbReference type="EMBL" id="NGP75952.1"/>
    </source>
</evidence>
<evidence type="ECO:0000256" key="6">
    <source>
        <dbReference type="ARBA" id="ARBA00023136"/>
    </source>
</evidence>
<dbReference type="Pfam" id="PF02397">
    <property type="entry name" value="Bac_transf"/>
    <property type="match status" value="1"/>
</dbReference>
<sequence>MLKELLVESSVSGKIRKGIHNQSREPANSALWYFIGLPLMLGLSSYVTWNSIVIPIGSIPMAVGCGLAYLATWFNRYRSSSYMAYRTYGLSILILTLSFIALLTILASFRLNYSRWFLLISYSFTFSWFTAGVLLFKESARNFMIIKGGITNKLKKLSQEHHWPMVHRLPEKPVLNEYDAIVIDMHEHSDPQLLKQIADASLHGVSVKHAATVFEEYSGRSDLDYLAHEGLYDLVRNKVYVALKRGWETLFIVLSSIFIVPLAAFTALCIKLESRGPVLFTQQRIGKDGETFTLYKFRSMTVKSETNGAQFAGEEDNRITRVGRFIRKFRIDEIPQFWNVLRGEMSLIGPRPEQKHFVEFFNEEIPFYSYRHKVRPGITGWAQTKDGYADDVETTRRKLEYDLYYVKNISLSLDILIVYMTIKTIFTGFGAR</sequence>
<organism evidence="9 10">
    <name type="scientific">Halalkalibaculum roseum</name>
    <dbReference type="NCBI Taxonomy" id="2709311"/>
    <lineage>
        <taxon>Bacteria</taxon>
        <taxon>Pseudomonadati</taxon>
        <taxon>Balneolota</taxon>
        <taxon>Balneolia</taxon>
        <taxon>Balneolales</taxon>
        <taxon>Balneolaceae</taxon>
        <taxon>Halalkalibaculum</taxon>
    </lineage>
</organism>
<keyword evidence="4 7" id="KW-0812">Transmembrane</keyword>